<organism evidence="2 3">
    <name type="scientific">Micromonospora siamensis</name>
    <dbReference type="NCBI Taxonomy" id="299152"/>
    <lineage>
        <taxon>Bacteria</taxon>
        <taxon>Bacillati</taxon>
        <taxon>Actinomycetota</taxon>
        <taxon>Actinomycetes</taxon>
        <taxon>Micromonosporales</taxon>
        <taxon>Micromonosporaceae</taxon>
        <taxon>Micromonospora</taxon>
    </lineage>
</organism>
<feature type="transmembrane region" description="Helical" evidence="1">
    <location>
        <begin position="16"/>
        <end position="35"/>
    </location>
</feature>
<keyword evidence="3" id="KW-1185">Reference proteome</keyword>
<name>A0A1C5H5Y2_9ACTN</name>
<gene>
    <name evidence="2" type="ORF">GA0074704_1034</name>
</gene>
<keyword evidence="1" id="KW-0472">Membrane</keyword>
<evidence type="ECO:0000313" key="2">
    <source>
        <dbReference type="EMBL" id="SCG40821.1"/>
    </source>
</evidence>
<feature type="transmembrane region" description="Helical" evidence="1">
    <location>
        <begin position="42"/>
        <end position="62"/>
    </location>
</feature>
<dbReference type="Proteomes" id="UP000198210">
    <property type="component" value="Chromosome I"/>
</dbReference>
<dbReference type="RefSeq" id="WP_157743598.1">
    <property type="nucleotide sequence ID" value="NZ_JBHLYF010000014.1"/>
</dbReference>
<sequence>MATWMLFIGRVTPTTLQWYAMAVLSGACGLLTYVVRAPRPRLHLLAVAVVLAVVGVTGKLLITTGNRS</sequence>
<protein>
    <submittedName>
        <fullName evidence="2">Uncharacterized protein</fullName>
    </submittedName>
</protein>
<evidence type="ECO:0000313" key="3">
    <source>
        <dbReference type="Proteomes" id="UP000198210"/>
    </source>
</evidence>
<keyword evidence="1" id="KW-1133">Transmembrane helix</keyword>
<keyword evidence="1" id="KW-0812">Transmembrane</keyword>
<dbReference type="AlphaFoldDB" id="A0A1C5H5Y2"/>
<proteinExistence type="predicted"/>
<evidence type="ECO:0000256" key="1">
    <source>
        <dbReference type="SAM" id="Phobius"/>
    </source>
</evidence>
<reference evidence="2 3" key="1">
    <citation type="submission" date="2016-06" db="EMBL/GenBank/DDBJ databases">
        <authorList>
            <person name="Kjaerup R.B."/>
            <person name="Dalgaard T.S."/>
            <person name="Juul-Madsen H.R."/>
        </authorList>
    </citation>
    <scope>NUCLEOTIDE SEQUENCE [LARGE SCALE GENOMIC DNA]</scope>
    <source>
        <strain evidence="2 3">DSM 45097</strain>
    </source>
</reference>
<accession>A0A1C5H5Y2</accession>
<dbReference type="EMBL" id="LT607751">
    <property type="protein sequence ID" value="SCG40821.1"/>
    <property type="molecule type" value="Genomic_DNA"/>
</dbReference>